<dbReference type="RefSeq" id="YP_009201732.1">
    <property type="nucleotide sequence ID" value="NC_028833.1"/>
</dbReference>
<protein>
    <recommendedName>
        <fullName evidence="7">Envelope small membrane protein</fullName>
        <shortName evidence="7">E protein</shortName>
        <shortName evidence="7">sM protein</shortName>
    </recommendedName>
</protein>
<organism evidence="9 10">
    <name type="scientific">BtNv-AlphaCoV/SC2013</name>
    <dbReference type="NCBI Taxonomy" id="1503291"/>
    <lineage>
        <taxon>Viruses</taxon>
        <taxon>Riboviria</taxon>
        <taxon>Orthornavirae</taxon>
        <taxon>Pisuviricota</taxon>
        <taxon>Pisoniviricetes</taxon>
        <taxon>Nidovirales</taxon>
        <taxon>Cornidovirineae</taxon>
        <taxon>Coronaviridae</taxon>
        <taxon>Orthocoronavirinae</taxon>
        <taxon>Alphacoronavirus</taxon>
        <taxon>Nyctacovirus</taxon>
        <taxon>Alphacoronavirus nyctali</taxon>
        <taxon>Nyctalus velutinus alphacoronavirus SC-2013</taxon>
    </lineage>
</organism>
<comment type="subcellular location">
    <subcellularLocation>
        <location evidence="7">Host Golgi apparatus membrane</location>
        <topology evidence="7">Single-pass type III membrane protein</topology>
    </subcellularLocation>
    <text evidence="7">The cytoplasmic tail functions as a Golgi complex-targeting signal.</text>
</comment>
<comment type="subunit">
    <text evidence="7">Homopentamer. Interacts with membrane protein M in the budding compartment of the host cell, which is located between endoplasmic reticulum and the Golgi complex. Interacts with Nucleoprotein.</text>
</comment>
<dbReference type="OrthoDB" id="27815at10239"/>
<keyword evidence="2 7" id="KW-0053">Apoptosis</keyword>
<evidence type="ECO:0000256" key="6">
    <source>
        <dbReference type="ARBA" id="ARBA00023136"/>
    </source>
</evidence>
<evidence type="ECO:0000256" key="8">
    <source>
        <dbReference type="SAM" id="Phobius"/>
    </source>
</evidence>
<dbReference type="EMBL" id="KJ473809">
    <property type="protein sequence ID" value="AIA62267.1"/>
    <property type="molecule type" value="Genomic_RNA"/>
</dbReference>
<keyword evidence="5 7" id="KW-1133">Transmembrane helix</keyword>
<dbReference type="GO" id="GO:0044178">
    <property type="term" value="C:host cell Golgi membrane"/>
    <property type="evidence" value="ECO:0007669"/>
    <property type="project" value="UniProtKB-SubCell"/>
</dbReference>
<dbReference type="GO" id="GO:0016020">
    <property type="term" value="C:membrane"/>
    <property type="evidence" value="ECO:0007669"/>
    <property type="project" value="UniProtKB-UniRule"/>
</dbReference>
<accession>A0A0U1UYX1</accession>
<dbReference type="Proteomes" id="UP000103794">
    <property type="component" value="Segment"/>
</dbReference>
<evidence type="ECO:0000313" key="10">
    <source>
        <dbReference type="Proteomes" id="UP000103794"/>
    </source>
</evidence>
<evidence type="ECO:0000256" key="2">
    <source>
        <dbReference type="ARBA" id="ARBA00022703"/>
    </source>
</evidence>
<evidence type="ECO:0000256" key="1">
    <source>
        <dbReference type="ARBA" id="ARBA00022692"/>
    </source>
</evidence>
<feature type="topological domain" description="Intravirion" evidence="7">
    <location>
        <begin position="37"/>
        <end position="75"/>
    </location>
</feature>
<gene>
    <name evidence="7" type="primary">E</name>
</gene>
<evidence type="ECO:0000256" key="3">
    <source>
        <dbReference type="ARBA" id="ARBA00022812"/>
    </source>
</evidence>
<comment type="similarity">
    <text evidence="7">Belongs to the alphacoronaviruses E protein family.</text>
</comment>
<dbReference type="GO" id="GO:0046760">
    <property type="term" value="P:viral budding from Golgi membrane"/>
    <property type="evidence" value="ECO:0007669"/>
    <property type="project" value="UniProtKB-UniRule"/>
</dbReference>
<evidence type="ECO:0000313" key="9">
    <source>
        <dbReference type="EMBL" id="AIA62267.1"/>
    </source>
</evidence>
<reference evidence="10" key="1">
    <citation type="submission" date="2014-02" db="EMBL/GenBank/DDBJ databases">
        <title>Bat coronavirus in China.</title>
        <authorList>
            <person name="Yang L."/>
            <person name="Wu Z."/>
            <person name="Jin Q."/>
        </authorList>
    </citation>
    <scope>NUCLEOTIDE SEQUENCE [LARGE SCALE GENOMIC DNA]</scope>
</reference>
<keyword evidence="1 7" id="KW-0812">Transmembrane</keyword>
<evidence type="ECO:0000256" key="4">
    <source>
        <dbReference type="ARBA" id="ARBA00022870"/>
    </source>
</evidence>
<comment type="function">
    <text evidence="7">Plays a central role in virus morphogenesis and assembly. Acts as a viroporin and self-assembles in host membranes forming pentameric protein-lipid pores that allow ion transport. Also plays a role in the induction of apoptosis.</text>
</comment>
<name>A0A0U1UYX1_9ALPC</name>
<dbReference type="InterPro" id="IPR003873">
    <property type="entry name" value="E_protein_CoV"/>
</dbReference>
<dbReference type="HAMAP" id="MF_04205">
    <property type="entry name" value="ALPHA_CORONA_E"/>
    <property type="match status" value="1"/>
</dbReference>
<keyword evidence="6 7" id="KW-0472">Membrane</keyword>
<proteinExistence type="inferred from homology"/>
<evidence type="ECO:0000256" key="7">
    <source>
        <dbReference type="HAMAP-Rule" id="MF_04205"/>
    </source>
</evidence>
<keyword evidence="4 7" id="KW-1043">Host membrane</keyword>
<keyword evidence="9" id="KW-0946">Virion</keyword>
<dbReference type="Pfam" id="PF02723">
    <property type="entry name" value="CoV_E"/>
    <property type="match status" value="1"/>
</dbReference>
<keyword evidence="3 7" id="KW-1040">Host Golgi apparatus</keyword>
<dbReference type="InterPro" id="IPR043507">
    <property type="entry name" value="E_protein_aCoV"/>
</dbReference>
<dbReference type="GO" id="GO:0140975">
    <property type="term" value="P:disruption of cellular anatomical structure in another organism"/>
    <property type="evidence" value="ECO:0007669"/>
    <property type="project" value="UniProtKB-UniRule"/>
</dbReference>
<feature type="transmembrane region" description="Helical" evidence="8">
    <location>
        <begin position="15"/>
        <end position="36"/>
    </location>
</feature>
<dbReference type="PROSITE" id="PS51926">
    <property type="entry name" value="COV_E"/>
    <property type="match status" value="1"/>
</dbReference>
<feature type="topological domain" description="Virion surface" evidence="7">
    <location>
        <begin position="1"/>
        <end position="15"/>
    </location>
</feature>
<evidence type="ECO:0000256" key="5">
    <source>
        <dbReference type="ARBA" id="ARBA00022989"/>
    </source>
</evidence>
<sequence length="75" mass="8701">MLFTLINDNGFVLNAILWVFLLIFIILLCIAFIKLVQVCFACHQLMTSAVYKPVHNAYAIYRDFMRIDPHPVLDV</sequence>
<dbReference type="GO" id="GO:0019031">
    <property type="term" value="C:viral envelope"/>
    <property type="evidence" value="ECO:0007669"/>
    <property type="project" value="UniProtKB-KW"/>
</dbReference>
<keyword evidence="9" id="KW-0261">Viral envelope protein</keyword>
<keyword evidence="10" id="KW-1185">Reference proteome</keyword>
<dbReference type="KEGG" id="vg:26628972"/>